<evidence type="ECO:0000259" key="6">
    <source>
        <dbReference type="Pfam" id="PF02776"/>
    </source>
</evidence>
<dbReference type="EMBL" id="JACKRN010000619">
    <property type="protein sequence ID" value="MCV7071864.1"/>
    <property type="molecule type" value="Genomic_DNA"/>
</dbReference>
<dbReference type="AlphaFoldDB" id="A0A9X2YD72"/>
<comment type="similarity">
    <text evidence="3">Belongs to the TPP enzyme family.</text>
</comment>
<keyword evidence="5" id="KW-0100">Branched-chain amino acid biosynthesis</keyword>
<keyword evidence="5" id="KW-0028">Amino-acid biosynthesis</keyword>
<dbReference type="PANTHER" id="PTHR18968">
    <property type="entry name" value="THIAMINE PYROPHOSPHATE ENZYMES"/>
    <property type="match status" value="1"/>
</dbReference>
<dbReference type="PANTHER" id="PTHR18968:SF86">
    <property type="entry name" value="ACETOLACTATE SYNTHASE LARGE SUBUNIT ILVX-RELATED"/>
    <property type="match status" value="1"/>
</dbReference>
<dbReference type="GO" id="GO:0050660">
    <property type="term" value="F:flavin adenine dinucleotide binding"/>
    <property type="evidence" value="ECO:0007669"/>
    <property type="project" value="TreeGrafter"/>
</dbReference>
<accession>A0A9X2YD72</accession>
<dbReference type="GO" id="GO:0030976">
    <property type="term" value="F:thiamine pyrophosphate binding"/>
    <property type="evidence" value="ECO:0007669"/>
    <property type="project" value="InterPro"/>
</dbReference>
<dbReference type="GO" id="GO:0009082">
    <property type="term" value="P:branched-chain amino acid biosynthetic process"/>
    <property type="evidence" value="ECO:0007669"/>
    <property type="project" value="UniProtKB-KW"/>
</dbReference>
<dbReference type="GO" id="GO:0000287">
    <property type="term" value="F:magnesium ion binding"/>
    <property type="evidence" value="ECO:0007669"/>
    <property type="project" value="UniProtKB-ARBA"/>
</dbReference>
<comment type="caution">
    <text evidence="7">The sequence shown here is derived from an EMBL/GenBank/DDBJ whole genome shotgun (WGS) entry which is preliminary data.</text>
</comment>
<dbReference type="InterPro" id="IPR029061">
    <property type="entry name" value="THDP-binding"/>
</dbReference>
<evidence type="ECO:0000256" key="4">
    <source>
        <dbReference type="ARBA" id="ARBA00013145"/>
    </source>
</evidence>
<proteinExistence type="inferred from homology"/>
<evidence type="ECO:0000313" key="7">
    <source>
        <dbReference type="EMBL" id="MCV7071864.1"/>
    </source>
</evidence>
<name>A0A9X2YD72_9MYCO</name>
<evidence type="ECO:0000256" key="5">
    <source>
        <dbReference type="ARBA" id="ARBA00023304"/>
    </source>
</evidence>
<evidence type="ECO:0000256" key="2">
    <source>
        <dbReference type="ARBA" id="ARBA00005025"/>
    </source>
</evidence>
<dbReference type="Pfam" id="PF02776">
    <property type="entry name" value="TPP_enzyme_N"/>
    <property type="match status" value="1"/>
</dbReference>
<organism evidence="7 8">
    <name type="scientific">Mycolicibacterium rufum</name>
    <dbReference type="NCBI Taxonomy" id="318424"/>
    <lineage>
        <taxon>Bacteria</taxon>
        <taxon>Bacillati</taxon>
        <taxon>Actinomycetota</taxon>
        <taxon>Actinomycetes</taxon>
        <taxon>Mycobacteriales</taxon>
        <taxon>Mycobacteriaceae</taxon>
        <taxon>Mycolicibacterium</taxon>
    </lineage>
</organism>
<feature type="non-terminal residue" evidence="7">
    <location>
        <position position="207"/>
    </location>
</feature>
<dbReference type="GO" id="GO:0003984">
    <property type="term" value="F:acetolactate synthase activity"/>
    <property type="evidence" value="ECO:0007669"/>
    <property type="project" value="UniProtKB-EC"/>
</dbReference>
<evidence type="ECO:0000256" key="3">
    <source>
        <dbReference type="ARBA" id="ARBA00007812"/>
    </source>
</evidence>
<sequence length="207" mass="20821">MNGARSLLTTLVDAGVDVCFANPGTSEMHFVAALDTVGGMRGVLTLFEGVATGAADGYARIAGTPAAVLLHLGPGLGNGLANLHNARRAHTPMVVVVGDHATYHKKYDAPLESDIDAVAGSVSGWVHRSLRPADIAADTMAALDAARRGVVSTLILPADVSWSDGAGPAPAASEPEEPAVDGDAVRAAAAALRSGERAVVLVGGDAT</sequence>
<dbReference type="Proteomes" id="UP001140272">
    <property type="component" value="Unassembled WGS sequence"/>
</dbReference>
<feature type="domain" description="Thiamine pyrophosphate enzyme N-terminal TPP-binding" evidence="6">
    <location>
        <begin position="1"/>
        <end position="108"/>
    </location>
</feature>
<dbReference type="InterPro" id="IPR012001">
    <property type="entry name" value="Thiamin_PyroP_enz_TPP-bd_dom"/>
</dbReference>
<dbReference type="EC" id="2.2.1.6" evidence="4"/>
<comment type="pathway">
    <text evidence="1">Amino-acid biosynthesis; L-isoleucine biosynthesis; L-isoleucine from 2-oxobutanoate: step 1/4.</text>
</comment>
<evidence type="ECO:0000256" key="1">
    <source>
        <dbReference type="ARBA" id="ARBA00004974"/>
    </source>
</evidence>
<reference evidence="7" key="1">
    <citation type="submission" date="2020-07" db="EMBL/GenBank/DDBJ databases">
        <authorList>
            <person name="Pettersson B.M.F."/>
            <person name="Behra P.R.K."/>
            <person name="Ramesh M."/>
            <person name="Das S."/>
            <person name="Dasgupta S."/>
            <person name="Kirsebom L.A."/>
        </authorList>
    </citation>
    <scope>NUCLEOTIDE SEQUENCE</scope>
    <source>
        <strain evidence="7">DSM 45406</strain>
    </source>
</reference>
<evidence type="ECO:0000313" key="8">
    <source>
        <dbReference type="Proteomes" id="UP001140272"/>
    </source>
</evidence>
<reference evidence="7" key="2">
    <citation type="journal article" date="2022" name="BMC Genomics">
        <title>Comparative genome analysis of mycobacteria focusing on tRNA and non-coding RNA.</title>
        <authorList>
            <person name="Behra P.R.K."/>
            <person name="Pettersson B.M.F."/>
            <person name="Ramesh M."/>
            <person name="Das S."/>
            <person name="Dasgupta S."/>
            <person name="Kirsebom L.A."/>
        </authorList>
    </citation>
    <scope>NUCLEOTIDE SEQUENCE</scope>
    <source>
        <strain evidence="7">DSM 45406</strain>
    </source>
</reference>
<gene>
    <name evidence="7" type="ORF">H7H73_17230</name>
</gene>
<protein>
    <recommendedName>
        <fullName evidence="4">acetolactate synthase</fullName>
        <ecNumber evidence="4">2.2.1.6</ecNumber>
    </recommendedName>
</protein>
<dbReference type="SUPFAM" id="SSF52518">
    <property type="entry name" value="Thiamin diphosphate-binding fold (THDP-binding)"/>
    <property type="match status" value="1"/>
</dbReference>
<dbReference type="InterPro" id="IPR045229">
    <property type="entry name" value="TPP_enz"/>
</dbReference>
<comment type="pathway">
    <text evidence="2">Amino-acid biosynthesis; L-valine biosynthesis; L-valine from pyruvate: step 1/4.</text>
</comment>
<dbReference type="CDD" id="cd07035">
    <property type="entry name" value="TPP_PYR_POX_like"/>
    <property type="match status" value="1"/>
</dbReference>
<dbReference type="Gene3D" id="3.40.50.970">
    <property type="match status" value="1"/>
</dbReference>